<evidence type="ECO:0000313" key="1">
    <source>
        <dbReference type="EMBL" id="RDX40520.1"/>
    </source>
</evidence>
<dbReference type="Proteomes" id="UP000256964">
    <property type="component" value="Unassembled WGS sequence"/>
</dbReference>
<evidence type="ECO:0000313" key="2">
    <source>
        <dbReference type="Proteomes" id="UP000256964"/>
    </source>
</evidence>
<reference evidence="1 2" key="1">
    <citation type="journal article" date="2018" name="Biotechnol. Biofuels">
        <title>Integrative visual omics of the white-rot fungus Polyporus brumalis exposes the biotechnological potential of its oxidative enzymes for delignifying raw plant biomass.</title>
        <authorList>
            <person name="Miyauchi S."/>
            <person name="Rancon A."/>
            <person name="Drula E."/>
            <person name="Hage H."/>
            <person name="Chaduli D."/>
            <person name="Favel A."/>
            <person name="Grisel S."/>
            <person name="Henrissat B."/>
            <person name="Herpoel-Gimbert I."/>
            <person name="Ruiz-Duenas F.J."/>
            <person name="Chevret D."/>
            <person name="Hainaut M."/>
            <person name="Lin J."/>
            <person name="Wang M."/>
            <person name="Pangilinan J."/>
            <person name="Lipzen A."/>
            <person name="Lesage-Meessen L."/>
            <person name="Navarro D."/>
            <person name="Riley R."/>
            <person name="Grigoriev I.V."/>
            <person name="Zhou S."/>
            <person name="Raouche S."/>
            <person name="Rosso M.N."/>
        </authorList>
    </citation>
    <scope>NUCLEOTIDE SEQUENCE [LARGE SCALE GENOMIC DNA]</scope>
    <source>
        <strain evidence="1 2">BRFM 1820</strain>
    </source>
</reference>
<protein>
    <submittedName>
        <fullName evidence="1">Uncharacterized protein</fullName>
    </submittedName>
</protein>
<name>A0A371CJT2_9APHY</name>
<proteinExistence type="predicted"/>
<dbReference type="EMBL" id="KZ857551">
    <property type="protein sequence ID" value="RDX40520.1"/>
    <property type="molecule type" value="Genomic_DNA"/>
</dbReference>
<organism evidence="1 2">
    <name type="scientific">Lentinus brumalis</name>
    <dbReference type="NCBI Taxonomy" id="2498619"/>
    <lineage>
        <taxon>Eukaryota</taxon>
        <taxon>Fungi</taxon>
        <taxon>Dikarya</taxon>
        <taxon>Basidiomycota</taxon>
        <taxon>Agaricomycotina</taxon>
        <taxon>Agaricomycetes</taxon>
        <taxon>Polyporales</taxon>
        <taxon>Polyporaceae</taxon>
        <taxon>Lentinus</taxon>
    </lineage>
</organism>
<sequence length="154" mass="17346">MCHTLLYMEGLLTLNARPQRIHLTLLLSPVTWCNRISQVAVVNLQASFEKDLLPYYCQFYSRAWYLPRLGRPDQVCGTVTSSTHFSDARDSARSASEAYKGKSNQNSGIRIRAPLARPPHAIFAVFRCYTGCFCAFYASPGFPSRHKLAVTFCS</sequence>
<dbReference type="AlphaFoldDB" id="A0A371CJT2"/>
<keyword evidence="2" id="KW-1185">Reference proteome</keyword>
<accession>A0A371CJT2</accession>
<gene>
    <name evidence="1" type="ORF">OH76DRAFT_335481</name>
</gene>